<evidence type="ECO:0000313" key="2">
    <source>
        <dbReference type="EMBL" id="PBK92098.1"/>
    </source>
</evidence>
<evidence type="ECO:0000256" key="1">
    <source>
        <dbReference type="SAM" id="MobiDB-lite"/>
    </source>
</evidence>
<organism evidence="2 3">
    <name type="scientific">Armillaria gallica</name>
    <name type="common">Bulbous honey fungus</name>
    <name type="synonym">Armillaria bulbosa</name>
    <dbReference type="NCBI Taxonomy" id="47427"/>
    <lineage>
        <taxon>Eukaryota</taxon>
        <taxon>Fungi</taxon>
        <taxon>Dikarya</taxon>
        <taxon>Basidiomycota</taxon>
        <taxon>Agaricomycotina</taxon>
        <taxon>Agaricomycetes</taxon>
        <taxon>Agaricomycetidae</taxon>
        <taxon>Agaricales</taxon>
        <taxon>Marasmiineae</taxon>
        <taxon>Physalacriaceae</taxon>
        <taxon>Armillaria</taxon>
    </lineage>
</organism>
<keyword evidence="3" id="KW-1185">Reference proteome</keyword>
<dbReference type="InParanoid" id="A0A2H3DMM4"/>
<feature type="region of interest" description="Disordered" evidence="1">
    <location>
        <begin position="229"/>
        <end position="257"/>
    </location>
</feature>
<dbReference type="Proteomes" id="UP000217790">
    <property type="component" value="Unassembled WGS sequence"/>
</dbReference>
<protein>
    <submittedName>
        <fullName evidence="2">Uncharacterized protein</fullName>
    </submittedName>
</protein>
<name>A0A2H3DMM4_ARMGA</name>
<sequence length="267" mass="30631">MKWFRSLSASKHYNGDSPQLKYTAHLIKAFLDMDPDMMRFWVCFHFKSASANMGVEIVVDGGKVFLHNLTLSSVYIHPKPQFVMCFRHLRAADSLEKAESDKDDDNIHLDELLGDEQELVASEAERFWSDDLSASVCDCSALYVLHLMTQELTNVSTMRKTELEMGRQLALRSLPWNLTFEAIKPSHYTEDDAPLEMTLSWSTDDDLSGFKIFVHSDVEKHTEPLLSEREDEEIRTMDATPMPSTEPRADDSDMPFCYPKNFTDSKI</sequence>
<accession>A0A2H3DMM4</accession>
<dbReference type="OrthoDB" id="2919448at2759"/>
<evidence type="ECO:0000313" key="3">
    <source>
        <dbReference type="Proteomes" id="UP000217790"/>
    </source>
</evidence>
<dbReference type="STRING" id="47427.A0A2H3DMM4"/>
<reference evidence="3" key="1">
    <citation type="journal article" date="2017" name="Nat. Ecol. Evol.">
        <title>Genome expansion and lineage-specific genetic innovations in the forest pathogenic fungi Armillaria.</title>
        <authorList>
            <person name="Sipos G."/>
            <person name="Prasanna A.N."/>
            <person name="Walter M.C."/>
            <person name="O'Connor E."/>
            <person name="Balint B."/>
            <person name="Krizsan K."/>
            <person name="Kiss B."/>
            <person name="Hess J."/>
            <person name="Varga T."/>
            <person name="Slot J."/>
            <person name="Riley R."/>
            <person name="Boka B."/>
            <person name="Rigling D."/>
            <person name="Barry K."/>
            <person name="Lee J."/>
            <person name="Mihaltcheva S."/>
            <person name="LaButti K."/>
            <person name="Lipzen A."/>
            <person name="Waldron R."/>
            <person name="Moloney N.M."/>
            <person name="Sperisen C."/>
            <person name="Kredics L."/>
            <person name="Vagvoelgyi C."/>
            <person name="Patrignani A."/>
            <person name="Fitzpatrick D."/>
            <person name="Nagy I."/>
            <person name="Doyle S."/>
            <person name="Anderson J.B."/>
            <person name="Grigoriev I.V."/>
            <person name="Gueldener U."/>
            <person name="Muensterkoetter M."/>
            <person name="Nagy L.G."/>
        </authorList>
    </citation>
    <scope>NUCLEOTIDE SEQUENCE [LARGE SCALE GENOMIC DNA]</scope>
    <source>
        <strain evidence="3">Ar21-2</strain>
    </source>
</reference>
<dbReference type="AlphaFoldDB" id="A0A2H3DMM4"/>
<gene>
    <name evidence="2" type="ORF">ARMGADRAFT_177412</name>
</gene>
<proteinExistence type="predicted"/>
<dbReference type="EMBL" id="KZ293659">
    <property type="protein sequence ID" value="PBK92098.1"/>
    <property type="molecule type" value="Genomic_DNA"/>
</dbReference>